<keyword evidence="17" id="KW-0325">Glycoprotein</keyword>
<keyword evidence="16" id="KW-0675">Receptor</keyword>
<keyword evidence="10" id="KW-0677">Repeat</keyword>
<evidence type="ECO:0000256" key="11">
    <source>
        <dbReference type="ARBA" id="ARBA00022741"/>
    </source>
</evidence>
<dbReference type="SUPFAM" id="SSF52058">
    <property type="entry name" value="L domain-like"/>
    <property type="match status" value="1"/>
</dbReference>
<keyword evidence="15 22" id="KW-0472">Membrane</keyword>
<dbReference type="Pfam" id="PF00560">
    <property type="entry name" value="LRR_1"/>
    <property type="match status" value="6"/>
</dbReference>
<keyword evidence="9" id="KW-0732">Signal</keyword>
<gene>
    <name evidence="24" type="ORF">HU200_026698</name>
</gene>
<dbReference type="FunFam" id="3.80.10.10:FF:000400">
    <property type="entry name" value="Nuclear pore complex protein NUP107"/>
    <property type="match status" value="1"/>
</dbReference>
<keyword evidence="11 20" id="KW-0547">Nucleotide-binding</keyword>
<reference evidence="24" key="1">
    <citation type="submission" date="2020-07" db="EMBL/GenBank/DDBJ databases">
        <title>Genome sequence and genetic diversity analysis of an under-domesticated orphan crop, white fonio (Digitaria exilis).</title>
        <authorList>
            <person name="Bennetzen J.L."/>
            <person name="Chen S."/>
            <person name="Ma X."/>
            <person name="Wang X."/>
            <person name="Yssel A.E.J."/>
            <person name="Chaluvadi S.R."/>
            <person name="Johnson M."/>
            <person name="Gangashetty P."/>
            <person name="Hamidou F."/>
            <person name="Sanogo M.D."/>
            <person name="Zwaenepoel A."/>
            <person name="Wallace J."/>
            <person name="Van De Peer Y."/>
            <person name="Van Deynze A."/>
        </authorList>
    </citation>
    <scope>NUCLEOTIDE SEQUENCE</scope>
    <source>
        <tissue evidence="24">Leaves</tissue>
    </source>
</reference>
<keyword evidence="5" id="KW-0723">Serine/threonine-protein kinase</keyword>
<evidence type="ECO:0000256" key="2">
    <source>
        <dbReference type="ARBA" id="ARBA00008684"/>
    </source>
</evidence>
<dbReference type="Pfam" id="PF07714">
    <property type="entry name" value="PK_Tyr_Ser-Thr"/>
    <property type="match status" value="1"/>
</dbReference>
<comment type="subcellular location">
    <subcellularLocation>
        <location evidence="1">Cell membrane</location>
        <topology evidence="1">Single-pass membrane protein</topology>
    </subcellularLocation>
</comment>
<comment type="catalytic activity">
    <reaction evidence="18">
        <text>L-threonyl-[protein] + ATP = O-phospho-L-threonyl-[protein] + ADP + H(+)</text>
        <dbReference type="Rhea" id="RHEA:46608"/>
        <dbReference type="Rhea" id="RHEA-COMP:11060"/>
        <dbReference type="Rhea" id="RHEA-COMP:11605"/>
        <dbReference type="ChEBI" id="CHEBI:15378"/>
        <dbReference type="ChEBI" id="CHEBI:30013"/>
        <dbReference type="ChEBI" id="CHEBI:30616"/>
        <dbReference type="ChEBI" id="CHEBI:61977"/>
        <dbReference type="ChEBI" id="CHEBI:456216"/>
        <dbReference type="EC" id="2.7.11.1"/>
    </reaction>
</comment>
<dbReference type="Pfam" id="PF08263">
    <property type="entry name" value="LRRNT_2"/>
    <property type="match status" value="1"/>
</dbReference>
<sequence>MTHRKRTQLARALQSKLLDMQQRFTPHRTVPSARWPATTTTQQTERARTRRRKNHAEPERPKETIMACLRVLLPLACACLALLAPRHAAAQQQQADEAALLLRIKTAWGDPAPLASWSTSTTAAHCNWTYVACDTAGKVTSLSIANVTLGGVVPDALGGLVALTELVLHNTSVGGGFPAFLYNCTGVTRVDLSHNYLAGELPADIDRLGGNSLTYLALDHNNFTGAIPDAVTKLKNLTYLALNENQLTGTIPSGIGELIGLETLKLENNPFDAGVLPDSFRNLTRLTTVWLAKCGLGGEFPSYVTQMSDMEWLDLSSNQFVGNIPSGIWNLQKLQNLYLYSNNLTGDMGINGSIGATGLVEVDLSQNQLNGTISESFGSLMKLRLLNLHDNSLYGSIPASIAKLPSLMYLWLWDNNLSGELPAELGKQTPLLRDIQIDSNNFSGPIPAGICDNGKLWVLTASSNQLTGSIPSSLASCPGLIWVLLQDNQLSGEVPAALWTVPKLLTLNLQNNGQLSGTLPEKLYWNISSLYIDNNQFTGRIPASATQLLRFHASNNLFSGDIPAGFAAGMPRLQELDLSANQLSGLIPDNIGSLSGVSQMNLSHNQLTGEIPAGLGSIPVLNLLDLSSNQLSGSIPPSLASLRASELNLSSNQLTGEVPAALANPANDQSFLGNPGLCAAAPLVGSLKGVRSCAAQAADRVSPRLRAGLLAAGAALLVAVAGLAFLVARDIKRRKRRLAQAEEPWKLTPFHPLDFGEASVVRGLADENLIGKGGSGRVYCVAYASRSGGAEGGGTVAVKRIWTSGKVDKGLERAFASEVEVLGHIRHSKHREAATKLLVYEYMENGSLDKWLHGHRWVAGSGGMVARVPSVARRAPLDWPTRVRVAVGAARGLCYMHHECSPPIVHRDVKSSNILLDAELNAKVADFGLARMLVEPRQGRHGVRRRRIVRIHGSRYVCLDQCGYTRKVNEKVDVYSFGVVLLELITGREANDGGEHGSLADWAWRYLQSGKSIADAADKCIRDAGYGDDVEAVFKLGIICTGRQPSTRPTMKDVLQILQRCEQAYQKTLDEKVDDYDVAPLLQVPMRGGSRRKQLSDAKVVDDGGKGGFDCNV</sequence>
<keyword evidence="14 22" id="KW-1133">Transmembrane helix</keyword>
<evidence type="ECO:0000256" key="15">
    <source>
        <dbReference type="ARBA" id="ARBA00023136"/>
    </source>
</evidence>
<keyword evidence="8 22" id="KW-0812">Transmembrane</keyword>
<keyword evidence="12" id="KW-0418">Kinase</keyword>
<proteinExistence type="inferred from homology"/>
<dbReference type="Pfam" id="PF13855">
    <property type="entry name" value="LRR_8"/>
    <property type="match status" value="2"/>
</dbReference>
<dbReference type="InterPro" id="IPR051716">
    <property type="entry name" value="Plant_RL_S/T_kinase"/>
</dbReference>
<feature type="region of interest" description="Disordered" evidence="21">
    <location>
        <begin position="24"/>
        <end position="60"/>
    </location>
</feature>
<dbReference type="InterPro" id="IPR011009">
    <property type="entry name" value="Kinase-like_dom_sf"/>
</dbReference>
<dbReference type="InterPro" id="IPR017441">
    <property type="entry name" value="Protein_kinase_ATP_BS"/>
</dbReference>
<evidence type="ECO:0000256" key="20">
    <source>
        <dbReference type="PROSITE-ProRule" id="PRU10141"/>
    </source>
</evidence>
<dbReference type="InterPro" id="IPR001611">
    <property type="entry name" value="Leu-rich_rpt"/>
</dbReference>
<dbReference type="FunFam" id="3.80.10.10:FF:000221">
    <property type="entry name" value="Leucine-rich repeat receptor-like protein kinase PXL1"/>
    <property type="match status" value="1"/>
</dbReference>
<dbReference type="GO" id="GO:0005886">
    <property type="term" value="C:plasma membrane"/>
    <property type="evidence" value="ECO:0007669"/>
    <property type="project" value="UniProtKB-SubCell"/>
</dbReference>
<comment type="similarity">
    <text evidence="2">Belongs to the protein kinase superfamily. Ser/Thr protein kinase family.</text>
</comment>
<keyword evidence="25" id="KW-1185">Reference proteome</keyword>
<dbReference type="InterPro" id="IPR032675">
    <property type="entry name" value="LRR_dom_sf"/>
</dbReference>
<keyword evidence="4" id="KW-1003">Cell membrane</keyword>
<evidence type="ECO:0000256" key="3">
    <source>
        <dbReference type="ARBA" id="ARBA00012513"/>
    </source>
</evidence>
<dbReference type="OrthoDB" id="676979at2759"/>
<dbReference type="SUPFAM" id="SSF52047">
    <property type="entry name" value="RNI-like"/>
    <property type="match status" value="1"/>
</dbReference>
<dbReference type="AlphaFoldDB" id="A0A835C8G7"/>
<dbReference type="FunFam" id="3.80.10.10:FF:000642">
    <property type="entry name" value="Leucine-rich receptor-like protein kinase family protein"/>
    <property type="match status" value="1"/>
</dbReference>
<comment type="catalytic activity">
    <reaction evidence="19">
        <text>L-seryl-[protein] + ATP = O-phospho-L-seryl-[protein] + ADP + H(+)</text>
        <dbReference type="Rhea" id="RHEA:17989"/>
        <dbReference type="Rhea" id="RHEA-COMP:9863"/>
        <dbReference type="Rhea" id="RHEA-COMP:11604"/>
        <dbReference type="ChEBI" id="CHEBI:15378"/>
        <dbReference type="ChEBI" id="CHEBI:29999"/>
        <dbReference type="ChEBI" id="CHEBI:30616"/>
        <dbReference type="ChEBI" id="CHEBI:83421"/>
        <dbReference type="ChEBI" id="CHEBI:456216"/>
        <dbReference type="EC" id="2.7.11.1"/>
    </reaction>
</comment>
<dbReference type="Gene3D" id="3.80.10.10">
    <property type="entry name" value="Ribonuclease Inhibitor"/>
    <property type="match status" value="4"/>
</dbReference>
<evidence type="ECO:0000256" key="13">
    <source>
        <dbReference type="ARBA" id="ARBA00022840"/>
    </source>
</evidence>
<keyword evidence="6" id="KW-0433">Leucine-rich repeat</keyword>
<dbReference type="GO" id="GO:0005524">
    <property type="term" value="F:ATP binding"/>
    <property type="evidence" value="ECO:0007669"/>
    <property type="project" value="UniProtKB-UniRule"/>
</dbReference>
<keyword evidence="7" id="KW-0808">Transferase</keyword>
<dbReference type="InterPro" id="IPR013210">
    <property type="entry name" value="LRR_N_plant-typ"/>
</dbReference>
<dbReference type="InterPro" id="IPR003591">
    <property type="entry name" value="Leu-rich_rpt_typical-subtyp"/>
</dbReference>
<evidence type="ECO:0000256" key="7">
    <source>
        <dbReference type="ARBA" id="ARBA00022679"/>
    </source>
</evidence>
<dbReference type="PROSITE" id="PS00108">
    <property type="entry name" value="PROTEIN_KINASE_ST"/>
    <property type="match status" value="1"/>
</dbReference>
<evidence type="ECO:0000313" key="25">
    <source>
        <dbReference type="Proteomes" id="UP000636709"/>
    </source>
</evidence>
<evidence type="ECO:0000256" key="1">
    <source>
        <dbReference type="ARBA" id="ARBA00004162"/>
    </source>
</evidence>
<evidence type="ECO:0000256" key="19">
    <source>
        <dbReference type="ARBA" id="ARBA00048679"/>
    </source>
</evidence>
<evidence type="ECO:0000256" key="12">
    <source>
        <dbReference type="ARBA" id="ARBA00022777"/>
    </source>
</evidence>
<evidence type="ECO:0000256" key="9">
    <source>
        <dbReference type="ARBA" id="ARBA00022729"/>
    </source>
</evidence>
<evidence type="ECO:0000259" key="23">
    <source>
        <dbReference type="PROSITE" id="PS50011"/>
    </source>
</evidence>
<dbReference type="FunFam" id="1.10.510.10:FF:001023">
    <property type="entry name" value="Os07g0541700 protein"/>
    <property type="match status" value="1"/>
</dbReference>
<dbReference type="PANTHER" id="PTHR48053:SF109">
    <property type="entry name" value="PROTEIN KINASE DOMAIN-CONTAINING PROTEIN"/>
    <property type="match status" value="1"/>
</dbReference>
<evidence type="ECO:0000313" key="24">
    <source>
        <dbReference type="EMBL" id="KAF8715752.1"/>
    </source>
</evidence>
<dbReference type="PANTHER" id="PTHR48053">
    <property type="entry name" value="LEUCINE RICH REPEAT FAMILY PROTEIN, EXPRESSED"/>
    <property type="match status" value="1"/>
</dbReference>
<evidence type="ECO:0000256" key="10">
    <source>
        <dbReference type="ARBA" id="ARBA00022737"/>
    </source>
</evidence>
<dbReference type="InterPro" id="IPR001245">
    <property type="entry name" value="Ser-Thr/Tyr_kinase_cat_dom"/>
</dbReference>
<dbReference type="SMART" id="SM00220">
    <property type="entry name" value="S_TKc"/>
    <property type="match status" value="1"/>
</dbReference>
<name>A0A835C8G7_9POAL</name>
<dbReference type="EMBL" id="JACEFO010001730">
    <property type="protein sequence ID" value="KAF8715752.1"/>
    <property type="molecule type" value="Genomic_DNA"/>
</dbReference>
<evidence type="ECO:0000256" key="6">
    <source>
        <dbReference type="ARBA" id="ARBA00022614"/>
    </source>
</evidence>
<dbReference type="InterPro" id="IPR000719">
    <property type="entry name" value="Prot_kinase_dom"/>
</dbReference>
<evidence type="ECO:0000256" key="8">
    <source>
        <dbReference type="ARBA" id="ARBA00022692"/>
    </source>
</evidence>
<evidence type="ECO:0000256" key="5">
    <source>
        <dbReference type="ARBA" id="ARBA00022527"/>
    </source>
</evidence>
<evidence type="ECO:0000256" key="22">
    <source>
        <dbReference type="SAM" id="Phobius"/>
    </source>
</evidence>
<dbReference type="GO" id="GO:0004674">
    <property type="term" value="F:protein serine/threonine kinase activity"/>
    <property type="evidence" value="ECO:0007669"/>
    <property type="project" value="UniProtKB-KW"/>
</dbReference>
<dbReference type="EC" id="2.7.11.1" evidence="3"/>
<keyword evidence="13 20" id="KW-0067">ATP-binding</keyword>
<evidence type="ECO:0000256" key="21">
    <source>
        <dbReference type="SAM" id="MobiDB-lite"/>
    </source>
</evidence>
<feature type="transmembrane region" description="Helical" evidence="22">
    <location>
        <begin position="707"/>
        <end position="728"/>
    </location>
</feature>
<evidence type="ECO:0000256" key="4">
    <source>
        <dbReference type="ARBA" id="ARBA00022475"/>
    </source>
</evidence>
<protein>
    <recommendedName>
        <fullName evidence="3">non-specific serine/threonine protein kinase</fullName>
        <ecNumber evidence="3">2.7.11.1</ecNumber>
    </recommendedName>
</protein>
<dbReference type="SUPFAM" id="SSF56112">
    <property type="entry name" value="Protein kinase-like (PK-like)"/>
    <property type="match status" value="1"/>
</dbReference>
<feature type="domain" description="Protein kinase" evidence="23">
    <location>
        <begin position="764"/>
        <end position="1069"/>
    </location>
</feature>
<dbReference type="Gene3D" id="3.30.200.20">
    <property type="entry name" value="Phosphorylase Kinase, domain 1"/>
    <property type="match status" value="1"/>
</dbReference>
<dbReference type="InterPro" id="IPR008271">
    <property type="entry name" value="Ser/Thr_kinase_AS"/>
</dbReference>
<dbReference type="PRINTS" id="PR00019">
    <property type="entry name" value="LEURICHRPT"/>
</dbReference>
<accession>A0A835C8G7</accession>
<dbReference type="Proteomes" id="UP000636709">
    <property type="component" value="Unassembled WGS sequence"/>
</dbReference>
<feature type="binding site" evidence="20">
    <location>
        <position position="799"/>
    </location>
    <ligand>
        <name>ATP</name>
        <dbReference type="ChEBI" id="CHEBI:30616"/>
    </ligand>
</feature>
<dbReference type="Gene3D" id="1.10.510.10">
    <property type="entry name" value="Transferase(Phosphotransferase) domain 1"/>
    <property type="match status" value="1"/>
</dbReference>
<dbReference type="PROSITE" id="PS50011">
    <property type="entry name" value="PROTEIN_KINASE_DOM"/>
    <property type="match status" value="1"/>
</dbReference>
<dbReference type="PROSITE" id="PS00107">
    <property type="entry name" value="PROTEIN_KINASE_ATP"/>
    <property type="match status" value="1"/>
</dbReference>
<dbReference type="FunFam" id="3.80.10.10:FF:000041">
    <property type="entry name" value="LRR receptor-like serine/threonine-protein kinase ERECTA"/>
    <property type="match status" value="1"/>
</dbReference>
<evidence type="ECO:0000256" key="16">
    <source>
        <dbReference type="ARBA" id="ARBA00023170"/>
    </source>
</evidence>
<organism evidence="24 25">
    <name type="scientific">Digitaria exilis</name>
    <dbReference type="NCBI Taxonomy" id="1010633"/>
    <lineage>
        <taxon>Eukaryota</taxon>
        <taxon>Viridiplantae</taxon>
        <taxon>Streptophyta</taxon>
        <taxon>Embryophyta</taxon>
        <taxon>Tracheophyta</taxon>
        <taxon>Spermatophyta</taxon>
        <taxon>Magnoliopsida</taxon>
        <taxon>Liliopsida</taxon>
        <taxon>Poales</taxon>
        <taxon>Poaceae</taxon>
        <taxon>PACMAD clade</taxon>
        <taxon>Panicoideae</taxon>
        <taxon>Panicodae</taxon>
        <taxon>Paniceae</taxon>
        <taxon>Anthephorinae</taxon>
        <taxon>Digitaria</taxon>
    </lineage>
</organism>
<evidence type="ECO:0000256" key="18">
    <source>
        <dbReference type="ARBA" id="ARBA00047899"/>
    </source>
</evidence>
<evidence type="ECO:0000256" key="14">
    <source>
        <dbReference type="ARBA" id="ARBA00022989"/>
    </source>
</evidence>
<comment type="caution">
    <text evidence="24">The sequence shown here is derived from an EMBL/GenBank/DDBJ whole genome shotgun (WGS) entry which is preliminary data.</text>
</comment>
<evidence type="ECO:0000256" key="17">
    <source>
        <dbReference type="ARBA" id="ARBA00023180"/>
    </source>
</evidence>
<dbReference type="SMART" id="SM00369">
    <property type="entry name" value="LRR_TYP"/>
    <property type="match status" value="5"/>
</dbReference>